<accession>W1NPM6</accession>
<dbReference type="AlphaFoldDB" id="W1NPM6"/>
<evidence type="ECO:0000313" key="2">
    <source>
        <dbReference type="Proteomes" id="UP000017836"/>
    </source>
</evidence>
<gene>
    <name evidence="1" type="ORF">AMTR_s00074p00177930</name>
</gene>
<name>W1NPM6_AMBTC</name>
<evidence type="ECO:0000313" key="1">
    <source>
        <dbReference type="EMBL" id="ERM96980.1"/>
    </source>
</evidence>
<reference evidence="2" key="1">
    <citation type="journal article" date="2013" name="Science">
        <title>The Amborella genome and the evolution of flowering plants.</title>
        <authorList>
            <consortium name="Amborella Genome Project"/>
        </authorList>
    </citation>
    <scope>NUCLEOTIDE SEQUENCE [LARGE SCALE GENOMIC DNA]</scope>
</reference>
<dbReference type="Gramene" id="ERM96980">
    <property type="protein sequence ID" value="ERM96980"/>
    <property type="gene ID" value="AMTR_s00074p00177930"/>
</dbReference>
<dbReference type="HOGENOM" id="CLU_072424_0_0_1"/>
<dbReference type="EMBL" id="KI396637">
    <property type="protein sequence ID" value="ERM96980.1"/>
    <property type="molecule type" value="Genomic_DNA"/>
</dbReference>
<keyword evidence="2" id="KW-1185">Reference proteome</keyword>
<proteinExistence type="predicted"/>
<organism evidence="1 2">
    <name type="scientific">Amborella trichopoda</name>
    <dbReference type="NCBI Taxonomy" id="13333"/>
    <lineage>
        <taxon>Eukaryota</taxon>
        <taxon>Viridiplantae</taxon>
        <taxon>Streptophyta</taxon>
        <taxon>Embryophyta</taxon>
        <taxon>Tracheophyta</taxon>
        <taxon>Spermatophyta</taxon>
        <taxon>Magnoliopsida</taxon>
        <taxon>Amborellales</taxon>
        <taxon>Amborellaceae</taxon>
        <taxon>Amborella</taxon>
    </lineage>
</organism>
<sequence>MDYKISILASSIPKPIEHHRNIDVHFEFLTREMMEISMVIRTGDVGVQDFVDIYSSSVTVATSIKDLRTLERAYLLILGKLQHIPMPFHVMNSLSWEIADYFLVEALNWEIDHYLDLEVGSFFESPVNLELWASVVINLEREIVEREYGDEEIEYETQKEGIIDGEFMEFSPQEADIAKGELQEKEKETDDLEFSEFVEVMVDIIDGEFRDDLEFLVSMESSLQEADIVETKADDLQFLGFTEVDIVDGEFKERDEFEFL</sequence>
<dbReference type="Proteomes" id="UP000017836">
    <property type="component" value="Unassembled WGS sequence"/>
</dbReference>
<protein>
    <submittedName>
        <fullName evidence="1">Uncharacterized protein</fullName>
    </submittedName>
</protein>